<proteinExistence type="inferred from homology"/>
<keyword evidence="4" id="KW-0479">Metal-binding</keyword>
<keyword evidence="3" id="KW-0443">Lipid metabolism</keyword>
<dbReference type="SUPFAM" id="SSF48264">
    <property type="entry name" value="Cytochrome P450"/>
    <property type="match status" value="1"/>
</dbReference>
<dbReference type="InterPro" id="IPR001128">
    <property type="entry name" value="Cyt_P450"/>
</dbReference>
<dbReference type="PANTHER" id="PTHR24306:SF0">
    <property type="entry name" value="7-ALPHA-HYDROXYCHOLEST-4-EN-3-ONE 12-ALPHA-HYDROXYLASE"/>
    <property type="match status" value="1"/>
</dbReference>
<dbReference type="Pfam" id="PF00067">
    <property type="entry name" value="p450"/>
    <property type="match status" value="1"/>
</dbReference>
<accession>A0ABQ7TD62</accession>
<dbReference type="PANTHER" id="PTHR24306">
    <property type="match status" value="1"/>
</dbReference>
<keyword evidence="3" id="KW-0444">Lipid biosynthesis</keyword>
<evidence type="ECO:0000313" key="6">
    <source>
        <dbReference type="EMBL" id="KAH0627642.1"/>
    </source>
</evidence>
<protein>
    <recommendedName>
        <fullName evidence="8">Cytochrome P450</fullName>
    </recommendedName>
</protein>
<keyword evidence="7" id="KW-1185">Reference proteome</keyword>
<dbReference type="PRINTS" id="PR00465">
    <property type="entry name" value="EP450IV"/>
</dbReference>
<evidence type="ECO:0000256" key="2">
    <source>
        <dbReference type="ARBA" id="ARBA00010617"/>
    </source>
</evidence>
<sequence length="102" mass="12060">MDPEVHPDPHTFKYDRFVNPKKQFYRYGGKLKQYIMPFGAGHSICPERSFAINEMKIFVILMFTYFDMELVNPEEEIPPVEESSYGFGTVKPSHDIQFKYQL</sequence>
<evidence type="ECO:0000313" key="7">
    <source>
        <dbReference type="Proteomes" id="UP000826234"/>
    </source>
</evidence>
<reference evidence="6 7" key="1">
    <citation type="journal article" date="2022" name="Gigascience">
        <title>A chromosome-level genome assembly and annotation of the desert horned lizard, Phrynosoma platyrhinos, provides insight into chromosomal rearrangements among reptiles.</title>
        <authorList>
            <person name="Koochekian N."/>
            <person name="Ascanio A."/>
            <person name="Farleigh K."/>
            <person name="Card D.C."/>
            <person name="Schield D.R."/>
            <person name="Castoe T.A."/>
            <person name="Jezkova T."/>
        </authorList>
    </citation>
    <scope>NUCLEOTIDE SEQUENCE [LARGE SCALE GENOMIC DNA]</scope>
    <source>
        <strain evidence="6">NK-2021</strain>
    </source>
</reference>
<dbReference type="Proteomes" id="UP000826234">
    <property type="component" value="Unassembled WGS sequence"/>
</dbReference>
<dbReference type="EMBL" id="JAIPUX010000521">
    <property type="protein sequence ID" value="KAH0627642.1"/>
    <property type="molecule type" value="Genomic_DNA"/>
</dbReference>
<keyword evidence="5" id="KW-0408">Iron</keyword>
<dbReference type="InterPro" id="IPR002403">
    <property type="entry name" value="Cyt_P450_E_grp-IV"/>
</dbReference>
<comment type="similarity">
    <text evidence="2">Belongs to the cytochrome P450 family.</text>
</comment>
<evidence type="ECO:0000256" key="4">
    <source>
        <dbReference type="ARBA" id="ARBA00022723"/>
    </source>
</evidence>
<evidence type="ECO:0000256" key="5">
    <source>
        <dbReference type="ARBA" id="ARBA00023004"/>
    </source>
</evidence>
<evidence type="ECO:0000256" key="3">
    <source>
        <dbReference type="ARBA" id="ARBA00022516"/>
    </source>
</evidence>
<evidence type="ECO:0000256" key="1">
    <source>
        <dbReference type="ARBA" id="ARBA00004389"/>
    </source>
</evidence>
<dbReference type="InterPro" id="IPR036396">
    <property type="entry name" value="Cyt_P450_sf"/>
</dbReference>
<comment type="subcellular location">
    <subcellularLocation>
        <location evidence="1">Endoplasmic reticulum membrane</location>
        <topology evidence="1">Single-pass membrane protein</topology>
    </subcellularLocation>
</comment>
<comment type="caution">
    <text evidence="6">The sequence shown here is derived from an EMBL/GenBank/DDBJ whole genome shotgun (WGS) entry which is preliminary data.</text>
</comment>
<evidence type="ECO:0008006" key="8">
    <source>
        <dbReference type="Google" id="ProtNLM"/>
    </source>
</evidence>
<dbReference type="Gene3D" id="1.10.630.10">
    <property type="entry name" value="Cytochrome P450"/>
    <property type="match status" value="1"/>
</dbReference>
<gene>
    <name evidence="6" type="ORF">JD844_003663</name>
</gene>
<name>A0ABQ7TD62_PHRPL</name>
<organism evidence="6 7">
    <name type="scientific">Phrynosoma platyrhinos</name>
    <name type="common">Desert horned lizard</name>
    <dbReference type="NCBI Taxonomy" id="52577"/>
    <lineage>
        <taxon>Eukaryota</taxon>
        <taxon>Metazoa</taxon>
        <taxon>Chordata</taxon>
        <taxon>Craniata</taxon>
        <taxon>Vertebrata</taxon>
        <taxon>Euteleostomi</taxon>
        <taxon>Lepidosauria</taxon>
        <taxon>Squamata</taxon>
        <taxon>Bifurcata</taxon>
        <taxon>Unidentata</taxon>
        <taxon>Episquamata</taxon>
        <taxon>Toxicofera</taxon>
        <taxon>Iguania</taxon>
        <taxon>Phrynosomatidae</taxon>
        <taxon>Phrynosomatinae</taxon>
        <taxon>Phrynosoma</taxon>
    </lineage>
</organism>